<evidence type="ECO:0000313" key="2">
    <source>
        <dbReference type="EMBL" id="GLY84185.1"/>
    </source>
</evidence>
<feature type="compositionally biased region" description="Acidic residues" evidence="1">
    <location>
        <begin position="11"/>
        <end position="20"/>
    </location>
</feature>
<name>A0A9W6VXS7_9ACTN</name>
<dbReference type="AlphaFoldDB" id="A0A9W6VXS7"/>
<accession>A0A9W6VXS7</accession>
<feature type="region of interest" description="Disordered" evidence="1">
    <location>
        <begin position="53"/>
        <end position="79"/>
    </location>
</feature>
<proteinExistence type="predicted"/>
<keyword evidence="3" id="KW-1185">Reference proteome</keyword>
<evidence type="ECO:0000256" key="1">
    <source>
        <dbReference type="SAM" id="MobiDB-lite"/>
    </source>
</evidence>
<gene>
    <name evidence="2" type="ORF">Airi02_021140</name>
</gene>
<reference evidence="2" key="1">
    <citation type="submission" date="2023-03" db="EMBL/GenBank/DDBJ databases">
        <title>Actinoallomurus iriomotensis NBRC 103684.</title>
        <authorList>
            <person name="Ichikawa N."/>
            <person name="Sato H."/>
            <person name="Tonouchi N."/>
        </authorList>
    </citation>
    <scope>NUCLEOTIDE SEQUENCE</scope>
    <source>
        <strain evidence="2">NBRC 103684</strain>
    </source>
</reference>
<evidence type="ECO:0000313" key="3">
    <source>
        <dbReference type="Proteomes" id="UP001165074"/>
    </source>
</evidence>
<comment type="caution">
    <text evidence="2">The sequence shown here is derived from an EMBL/GenBank/DDBJ whole genome shotgun (WGS) entry which is preliminary data.</text>
</comment>
<feature type="region of interest" description="Disordered" evidence="1">
    <location>
        <begin position="133"/>
        <end position="155"/>
    </location>
</feature>
<dbReference type="EMBL" id="BSTK01000003">
    <property type="protein sequence ID" value="GLY84185.1"/>
    <property type="molecule type" value="Genomic_DNA"/>
</dbReference>
<protein>
    <submittedName>
        <fullName evidence="2">Uncharacterized protein</fullName>
    </submittedName>
</protein>
<sequence>MATVAARGGDEPDAVDLTDEGGEHPRERLCRHRARAGHVGGEVLRPVAQLGVRRQGGRGRLEEQRVCGPGGQGAGPAAVLQPRDARQVLLRHAEERLAVDAERGGDPLPQDLGDGAAGRAPYGLTDDVAEGQRVVGGHGAGRPERPQIGDAGARGVPAAQVAESQAGRCERHSGRVSTWASVMPLLPWAPNSGQYSAMGTS</sequence>
<dbReference type="Proteomes" id="UP001165074">
    <property type="component" value="Unassembled WGS sequence"/>
</dbReference>
<organism evidence="2 3">
    <name type="scientific">Actinoallomurus iriomotensis</name>
    <dbReference type="NCBI Taxonomy" id="478107"/>
    <lineage>
        <taxon>Bacteria</taxon>
        <taxon>Bacillati</taxon>
        <taxon>Actinomycetota</taxon>
        <taxon>Actinomycetes</taxon>
        <taxon>Streptosporangiales</taxon>
        <taxon>Thermomonosporaceae</taxon>
        <taxon>Actinoallomurus</taxon>
    </lineage>
</organism>
<feature type="region of interest" description="Disordered" evidence="1">
    <location>
        <begin position="1"/>
        <end position="25"/>
    </location>
</feature>